<dbReference type="EMBL" id="BAABHF010000044">
    <property type="protein sequence ID" value="GAA4509613.1"/>
    <property type="molecule type" value="Genomic_DNA"/>
</dbReference>
<accession>A0ABP8QSD1</accession>
<feature type="compositionally biased region" description="Basic and acidic residues" evidence="1">
    <location>
        <begin position="129"/>
        <end position="158"/>
    </location>
</feature>
<sequence length="158" mass="18086">MLTRVFGFGDAGTLRYSAQVERTGEPLLLAGLDVPYMGTPVPEEVPMAVQAGAVVPSHVHTDGWWIWSEALAYYAWRYGIAPEPEFLRHIRARGYRYPEVARAALDRAAAMVRSPEHRPRARPGGPLRMDPERRRRLVEPDRRQRECTERRRANPPED</sequence>
<gene>
    <name evidence="2" type="ORF">GCM10023191_071010</name>
</gene>
<dbReference type="RefSeq" id="WP_345471386.1">
    <property type="nucleotide sequence ID" value="NZ_BAABHF010000044.1"/>
</dbReference>
<evidence type="ECO:0000313" key="3">
    <source>
        <dbReference type="Proteomes" id="UP001500503"/>
    </source>
</evidence>
<evidence type="ECO:0000313" key="2">
    <source>
        <dbReference type="EMBL" id="GAA4509613.1"/>
    </source>
</evidence>
<keyword evidence="3" id="KW-1185">Reference proteome</keyword>
<proteinExistence type="predicted"/>
<name>A0ABP8QSD1_9ACTN</name>
<dbReference type="Proteomes" id="UP001500503">
    <property type="component" value="Unassembled WGS sequence"/>
</dbReference>
<organism evidence="2 3">
    <name type="scientific">Actinoallomurus oryzae</name>
    <dbReference type="NCBI Taxonomy" id="502180"/>
    <lineage>
        <taxon>Bacteria</taxon>
        <taxon>Bacillati</taxon>
        <taxon>Actinomycetota</taxon>
        <taxon>Actinomycetes</taxon>
        <taxon>Streptosporangiales</taxon>
        <taxon>Thermomonosporaceae</taxon>
        <taxon>Actinoallomurus</taxon>
    </lineage>
</organism>
<protein>
    <submittedName>
        <fullName evidence="2">Uncharacterized protein</fullName>
    </submittedName>
</protein>
<feature type="region of interest" description="Disordered" evidence="1">
    <location>
        <begin position="111"/>
        <end position="158"/>
    </location>
</feature>
<reference evidence="3" key="1">
    <citation type="journal article" date="2019" name="Int. J. Syst. Evol. Microbiol.">
        <title>The Global Catalogue of Microorganisms (GCM) 10K type strain sequencing project: providing services to taxonomists for standard genome sequencing and annotation.</title>
        <authorList>
            <consortium name="The Broad Institute Genomics Platform"/>
            <consortium name="The Broad Institute Genome Sequencing Center for Infectious Disease"/>
            <person name="Wu L."/>
            <person name="Ma J."/>
        </authorList>
    </citation>
    <scope>NUCLEOTIDE SEQUENCE [LARGE SCALE GENOMIC DNA]</scope>
    <source>
        <strain evidence="3">JCM 17933</strain>
    </source>
</reference>
<evidence type="ECO:0000256" key="1">
    <source>
        <dbReference type="SAM" id="MobiDB-lite"/>
    </source>
</evidence>
<comment type="caution">
    <text evidence="2">The sequence shown here is derived from an EMBL/GenBank/DDBJ whole genome shotgun (WGS) entry which is preliminary data.</text>
</comment>